<keyword evidence="13" id="KW-0175">Coiled coil</keyword>
<dbReference type="GO" id="GO:0000126">
    <property type="term" value="C:transcription factor TFIIIB complex"/>
    <property type="evidence" value="ECO:0007669"/>
    <property type="project" value="EnsemblFungi"/>
</dbReference>
<name>A0A1E4U0R9_PACTA</name>
<dbReference type="FunFam" id="1.10.472.10:FF:000007">
    <property type="entry name" value="Transcription factor IIIB 90 kDa subunit"/>
    <property type="match status" value="1"/>
</dbReference>
<evidence type="ECO:0000256" key="4">
    <source>
        <dbReference type="ARBA" id="ARBA00022737"/>
    </source>
</evidence>
<evidence type="ECO:0000256" key="9">
    <source>
        <dbReference type="ARBA" id="ARBA00023163"/>
    </source>
</evidence>
<dbReference type="GO" id="GO:0006359">
    <property type="term" value="P:regulation of transcription by RNA polymerase III"/>
    <property type="evidence" value="ECO:0007669"/>
    <property type="project" value="EnsemblFungi"/>
</dbReference>
<keyword evidence="8" id="KW-0010">Activator</keyword>
<dbReference type="Pfam" id="PF07741">
    <property type="entry name" value="BRF1"/>
    <property type="match status" value="1"/>
</dbReference>
<keyword evidence="5 12" id="KW-0863">Zinc-finger</keyword>
<evidence type="ECO:0000313" key="15">
    <source>
        <dbReference type="EMBL" id="ODV97584.1"/>
    </source>
</evidence>
<dbReference type="GO" id="GO:0017025">
    <property type="term" value="F:TBP-class protein binding"/>
    <property type="evidence" value="ECO:0007669"/>
    <property type="project" value="EnsemblFungi"/>
</dbReference>
<feature type="coiled-coil region" evidence="13">
    <location>
        <begin position="336"/>
        <end position="363"/>
    </location>
</feature>
<comment type="subcellular location">
    <subcellularLocation>
        <location evidence="1">Nucleus</location>
    </subcellularLocation>
</comment>
<evidence type="ECO:0000256" key="7">
    <source>
        <dbReference type="ARBA" id="ARBA00023015"/>
    </source>
</evidence>
<proteinExistence type="inferred from homology"/>
<keyword evidence="6" id="KW-0862">Zinc</keyword>
<dbReference type="PRINTS" id="PR00685">
    <property type="entry name" value="TIFACTORIIB"/>
</dbReference>
<evidence type="ECO:0000313" key="16">
    <source>
        <dbReference type="Proteomes" id="UP000094236"/>
    </source>
</evidence>
<keyword evidence="16" id="KW-1185">Reference proteome</keyword>
<dbReference type="EMBL" id="KV454011">
    <property type="protein sequence ID" value="ODV97584.1"/>
    <property type="molecule type" value="Genomic_DNA"/>
</dbReference>
<accession>A0A1E4U0R9</accession>
<dbReference type="STRING" id="669874.A0A1E4U0R9"/>
<keyword evidence="10" id="KW-0539">Nucleus</keyword>
<dbReference type="FunFam" id="1.10.472.10:FF:000002">
    <property type="entry name" value="Transcription factor IIIB 90 kDa subunit"/>
    <property type="match status" value="1"/>
</dbReference>
<reference evidence="16" key="1">
    <citation type="submission" date="2016-05" db="EMBL/GenBank/DDBJ databases">
        <title>Comparative genomics of biotechnologically important yeasts.</title>
        <authorList>
            <consortium name="DOE Joint Genome Institute"/>
            <person name="Riley R."/>
            <person name="Haridas S."/>
            <person name="Wolfe K.H."/>
            <person name="Lopes M.R."/>
            <person name="Hittinger C.T."/>
            <person name="Goker M."/>
            <person name="Salamov A."/>
            <person name="Wisecaver J."/>
            <person name="Long T.M."/>
            <person name="Aerts A.L."/>
            <person name="Barry K."/>
            <person name="Choi C."/>
            <person name="Clum A."/>
            <person name="Coughlan A.Y."/>
            <person name="Deshpande S."/>
            <person name="Douglass A.P."/>
            <person name="Hanson S.J."/>
            <person name="Klenk H.-P."/>
            <person name="Labutti K."/>
            <person name="Lapidus A."/>
            <person name="Lindquist E."/>
            <person name="Lipzen A."/>
            <person name="Meier-Kolthoff J.P."/>
            <person name="Ohm R.A."/>
            <person name="Otillar R.P."/>
            <person name="Pangilinan J."/>
            <person name="Peng Y."/>
            <person name="Rokas A."/>
            <person name="Rosa C.A."/>
            <person name="Scheuner C."/>
            <person name="Sibirny A.A."/>
            <person name="Slot J.C."/>
            <person name="Stielow J.B."/>
            <person name="Sun H."/>
            <person name="Kurtzman C.P."/>
            <person name="Blackwell M."/>
            <person name="Grigoriev I.V."/>
            <person name="Jeffries T.W."/>
        </authorList>
    </citation>
    <scope>NUCLEOTIDE SEQUENCE [LARGE SCALE GENOMIC DNA]</scope>
    <source>
        <strain evidence="16">NRRL Y-2460</strain>
    </source>
</reference>
<dbReference type="SUPFAM" id="SSF47954">
    <property type="entry name" value="Cyclin-like"/>
    <property type="match status" value="2"/>
</dbReference>
<evidence type="ECO:0000256" key="5">
    <source>
        <dbReference type="ARBA" id="ARBA00022771"/>
    </source>
</evidence>
<dbReference type="Gene3D" id="2.20.25.10">
    <property type="match status" value="1"/>
</dbReference>
<evidence type="ECO:0000256" key="12">
    <source>
        <dbReference type="PROSITE-ProRule" id="PRU00469"/>
    </source>
</evidence>
<dbReference type="Proteomes" id="UP000094236">
    <property type="component" value="Unassembled WGS sequence"/>
</dbReference>
<dbReference type="OrthoDB" id="511529at2759"/>
<keyword evidence="3" id="KW-0479">Metal-binding</keyword>
<comment type="similarity">
    <text evidence="2">Belongs to the TFIIB family.</text>
</comment>
<dbReference type="GO" id="GO:0005634">
    <property type="term" value="C:nucleus"/>
    <property type="evidence" value="ECO:0007669"/>
    <property type="project" value="UniProtKB-SubCell"/>
</dbReference>
<feature type="non-terminal residue" evidence="15">
    <location>
        <position position="437"/>
    </location>
</feature>
<dbReference type="Gene3D" id="1.10.472.10">
    <property type="entry name" value="Cyclin-like"/>
    <property type="match status" value="2"/>
</dbReference>
<dbReference type="GO" id="GO:0000995">
    <property type="term" value="F:RNA polymerase III general transcription initiation factor activity"/>
    <property type="evidence" value="ECO:0007669"/>
    <property type="project" value="EnsemblFungi"/>
</dbReference>
<keyword evidence="4" id="KW-0677">Repeat</keyword>
<protein>
    <recommendedName>
        <fullName evidence="11">B-related factor 1</fullName>
    </recommendedName>
</protein>
<dbReference type="PANTHER" id="PTHR11618:SF4">
    <property type="entry name" value="TRANSCRIPTION FACTOR IIIB 90 KDA SUBUNIT"/>
    <property type="match status" value="1"/>
</dbReference>
<dbReference type="SUPFAM" id="SSF57783">
    <property type="entry name" value="Zinc beta-ribbon"/>
    <property type="match status" value="1"/>
</dbReference>
<organism evidence="15 16">
    <name type="scientific">Pachysolen tannophilus NRRL Y-2460</name>
    <dbReference type="NCBI Taxonomy" id="669874"/>
    <lineage>
        <taxon>Eukaryota</taxon>
        <taxon>Fungi</taxon>
        <taxon>Dikarya</taxon>
        <taxon>Ascomycota</taxon>
        <taxon>Saccharomycotina</taxon>
        <taxon>Pichiomycetes</taxon>
        <taxon>Pachysolenaceae</taxon>
        <taxon>Pachysolen</taxon>
    </lineage>
</organism>
<dbReference type="GO" id="GO:0001156">
    <property type="term" value="F:TFIIIC-class transcription factor complex binding"/>
    <property type="evidence" value="ECO:0007669"/>
    <property type="project" value="EnsemblFungi"/>
</dbReference>
<dbReference type="GO" id="GO:0070898">
    <property type="term" value="P:RNA polymerase III preinitiation complex assembly"/>
    <property type="evidence" value="ECO:0007669"/>
    <property type="project" value="EnsemblFungi"/>
</dbReference>
<dbReference type="GO" id="GO:0008270">
    <property type="term" value="F:zinc ion binding"/>
    <property type="evidence" value="ECO:0007669"/>
    <property type="project" value="UniProtKB-KW"/>
</dbReference>
<dbReference type="GO" id="GO:0001112">
    <property type="term" value="P:DNA-templated transcription open complex formation"/>
    <property type="evidence" value="ECO:0007669"/>
    <property type="project" value="EnsemblFungi"/>
</dbReference>
<dbReference type="InterPro" id="IPR011665">
    <property type="entry name" value="BRF1_TBP-bd_dom"/>
</dbReference>
<keyword evidence="7" id="KW-0805">Transcription regulation</keyword>
<dbReference type="PROSITE" id="PS00782">
    <property type="entry name" value="TFIIB"/>
    <property type="match status" value="2"/>
</dbReference>
<gene>
    <name evidence="15" type="ORF">PACTADRAFT_47475</name>
</gene>
<dbReference type="AlphaFoldDB" id="A0A1E4U0R9"/>
<evidence type="ECO:0000256" key="1">
    <source>
        <dbReference type="ARBA" id="ARBA00004123"/>
    </source>
</evidence>
<dbReference type="Gene3D" id="1.20.5.650">
    <property type="entry name" value="Single helix bin"/>
    <property type="match status" value="1"/>
</dbReference>
<evidence type="ECO:0000256" key="13">
    <source>
        <dbReference type="SAM" id="Coils"/>
    </source>
</evidence>
<feature type="domain" description="TFIIB-type" evidence="14">
    <location>
        <begin position="6"/>
        <end position="39"/>
    </location>
</feature>
<evidence type="ECO:0000256" key="3">
    <source>
        <dbReference type="ARBA" id="ARBA00022723"/>
    </source>
</evidence>
<keyword evidence="9" id="KW-0804">Transcription</keyword>
<dbReference type="Pfam" id="PF00382">
    <property type="entry name" value="TFIIB"/>
    <property type="match status" value="2"/>
</dbReference>
<dbReference type="GO" id="GO:0097550">
    <property type="term" value="C:transcription preinitiation complex"/>
    <property type="evidence" value="ECO:0007669"/>
    <property type="project" value="TreeGrafter"/>
</dbReference>
<dbReference type="InterPro" id="IPR000812">
    <property type="entry name" value="TFIIB"/>
</dbReference>
<dbReference type="CDD" id="cd20554">
    <property type="entry name" value="CYCLIN_TFIIIB90_rpt2"/>
    <property type="match status" value="1"/>
</dbReference>
<evidence type="ECO:0000256" key="11">
    <source>
        <dbReference type="ARBA" id="ARBA00031009"/>
    </source>
</evidence>
<dbReference type="InterPro" id="IPR013150">
    <property type="entry name" value="TFIIB_cyclin"/>
</dbReference>
<evidence type="ECO:0000259" key="14">
    <source>
        <dbReference type="PROSITE" id="PS51134"/>
    </source>
</evidence>
<dbReference type="GO" id="GO:0001006">
    <property type="term" value="F:RNA polymerase III type 3 promoter sequence-specific DNA binding"/>
    <property type="evidence" value="ECO:0007669"/>
    <property type="project" value="EnsemblFungi"/>
</dbReference>
<evidence type="ECO:0000256" key="6">
    <source>
        <dbReference type="ARBA" id="ARBA00022833"/>
    </source>
</evidence>
<dbReference type="InterPro" id="IPR023486">
    <property type="entry name" value="TFIIB_CS"/>
</dbReference>
<dbReference type="SMART" id="SM00385">
    <property type="entry name" value="CYCLIN"/>
    <property type="match status" value="2"/>
</dbReference>
<dbReference type="InterPro" id="IPR013137">
    <property type="entry name" value="Znf_TFIIB"/>
</dbReference>
<sequence>MSFRIREQRCKHCKGTHFSKDLSTPAADLVCTTCGQVQEENPIVSEVTFGETSNGAAMVQGSFVGADQKRAGGSGGVGRTTLDSREQTLAKAKRRIKNVATVLKIPDYISDAAFSWFRLALTNNFVQGRKSQNVVAACLYVACRKEKTHHMLIDFSSRLQISVFSVGATFLKMVKVLNITALPLADPSLFIQHFADKLNFGKQKVKVIKDAVKLAHRMTEDWIHEGRRPAGVAGACLLLAARMNNFRRTHAELVAVAHVAEDTLQKRLNEFKQTHGAKMTVKEFREAENIEACDPPSFTKNRNKDLLKQRQLEKSERLAMNDNMIQMLLKDGSISTDEINDQLKRIEARQKQVNQELKKVLDVPINKLVKFKMPDIKTEDLLAKISSEEVNLEDVDDNEIDGFLLTAEESDLKTRIWHGLNHDFLKEQQRKKLKAEA</sequence>
<dbReference type="InterPro" id="IPR013763">
    <property type="entry name" value="Cyclin-like_dom"/>
</dbReference>
<evidence type="ECO:0000256" key="8">
    <source>
        <dbReference type="ARBA" id="ARBA00023159"/>
    </source>
</evidence>
<dbReference type="PROSITE" id="PS51134">
    <property type="entry name" value="ZF_TFIIB"/>
    <property type="match status" value="1"/>
</dbReference>
<evidence type="ECO:0000256" key="10">
    <source>
        <dbReference type="ARBA" id="ARBA00023242"/>
    </source>
</evidence>
<dbReference type="InterPro" id="IPR036915">
    <property type="entry name" value="Cyclin-like_sf"/>
</dbReference>
<evidence type="ECO:0000256" key="2">
    <source>
        <dbReference type="ARBA" id="ARBA00010857"/>
    </source>
</evidence>
<dbReference type="CDD" id="cd20553">
    <property type="entry name" value="CYCLIN_TFIIIB90_rpt1"/>
    <property type="match status" value="1"/>
</dbReference>
<dbReference type="GO" id="GO:0000994">
    <property type="term" value="F:RNA polymerase III core binding"/>
    <property type="evidence" value="ECO:0007669"/>
    <property type="project" value="EnsemblFungi"/>
</dbReference>
<dbReference type="PANTHER" id="PTHR11618">
    <property type="entry name" value="TRANSCRIPTION INITIATION FACTOR IIB-RELATED"/>
    <property type="match status" value="1"/>
</dbReference>